<evidence type="ECO:0000259" key="2">
    <source>
        <dbReference type="SMART" id="SM00382"/>
    </source>
</evidence>
<organism evidence="3 4">
    <name type="scientific">Cymbomonas tetramitiformis</name>
    <dbReference type="NCBI Taxonomy" id="36881"/>
    <lineage>
        <taxon>Eukaryota</taxon>
        <taxon>Viridiplantae</taxon>
        <taxon>Chlorophyta</taxon>
        <taxon>Pyramimonadophyceae</taxon>
        <taxon>Pyramimonadales</taxon>
        <taxon>Pyramimonadaceae</taxon>
        <taxon>Cymbomonas</taxon>
    </lineage>
</organism>
<feature type="region of interest" description="Disordered" evidence="1">
    <location>
        <begin position="801"/>
        <end position="851"/>
    </location>
</feature>
<proteinExistence type="predicted"/>
<feature type="domain" description="AAA+ ATPase" evidence="2">
    <location>
        <begin position="164"/>
        <end position="320"/>
    </location>
</feature>
<dbReference type="Proteomes" id="UP001190700">
    <property type="component" value="Unassembled WGS sequence"/>
</dbReference>
<dbReference type="SMART" id="SM00382">
    <property type="entry name" value="AAA"/>
    <property type="match status" value="1"/>
</dbReference>
<name>A0AAE0C0B8_9CHLO</name>
<accession>A0AAE0C0B8</accession>
<dbReference type="SUPFAM" id="SSF52540">
    <property type="entry name" value="P-loop containing nucleoside triphosphate hydrolases"/>
    <property type="match status" value="1"/>
</dbReference>
<dbReference type="Pfam" id="PF03215">
    <property type="entry name" value="Rad17"/>
    <property type="match status" value="1"/>
</dbReference>
<evidence type="ECO:0000313" key="4">
    <source>
        <dbReference type="Proteomes" id="UP001190700"/>
    </source>
</evidence>
<protein>
    <recommendedName>
        <fullName evidence="2">AAA+ ATPase domain-containing protein</fullName>
    </recommendedName>
</protein>
<comment type="caution">
    <text evidence="3">The sequence shown here is derived from an EMBL/GenBank/DDBJ whole genome shotgun (WGS) entry which is preliminary data.</text>
</comment>
<keyword evidence="4" id="KW-1185">Reference proteome</keyword>
<dbReference type="InterPro" id="IPR027417">
    <property type="entry name" value="P-loop_NTPase"/>
</dbReference>
<evidence type="ECO:0000256" key="1">
    <source>
        <dbReference type="SAM" id="MobiDB-lite"/>
    </source>
</evidence>
<sequence length="851" mass="95409">MERKVKKRLPVLREMVQEVAAERVDMVHKAELYNECRQEHAELTQMSHNIKDLGGALDMPAAFLGSVDGELDDVSASLDRLQEEAGWKLGGPELVQLMKDSDTGLKQLQAQRRRRLCSENLRYNVYVPAVGVGPGDDGKFETKYDNPPVDLLCAVNANLLERSDIRVLLLSGPAGSGKSTFLMELAKELDMEYARQSESAGGMEVLVLSVSLSSLQNPLTNLFYEALTQKGLRDTEIDELRNLVHAGNVGLIFLLDDYEKMPKLIQFKNLYKSNRLEQYRPQQPIPSGAAAAYPKVIITARTEMLSRDEYYYRAFLPIEEGSSEHHASRGFKELRITAFNEGENGDQIKRFIHGKVALDLRSRLERQFGTIEPLSKEAATELQSEAARSWSAPEGTQEDTRELSIDAACRAVTASRGRSGSLEHVKEYVQKIPCSMLKNVKREAQPMFQVMWVLAAALVEVPADLKDKLKQCCEDLQTEKVWVYQDYLRALDSFPELRAHAASPLFVGFAVQILPALEVKMQNSDAGMKAKLLMLLEEDAAQMVWECISRWRGAEDSDNVRQVQAAMESGLFPDGMYAIGSLMRLSEAVAGVLKEQGLLLKQPKLVRMAQDHLWATQQQARSGLLEDIEEESLLQDTISKIGIIYVLKSALCRPNVRQLHIYALFVEFFIKREAEKAQGMFDTATLVRESRAYSQRLAMQMTSYDITRVLLGSDNELFHVKSVWDVFVADTALTRFAQQCAPVKFNGRSLSFLATSMQAYFCAAGLQDNLHQILHALAVPLEELTEELLQQELIARHGDALTLTPPSAPPRWPPGHWPPSYCPRQSTHLRPPPTSCEAPPSGGRTGRGERR</sequence>
<feature type="compositionally biased region" description="Pro residues" evidence="1">
    <location>
        <begin position="806"/>
        <end position="821"/>
    </location>
</feature>
<gene>
    <name evidence="3" type="ORF">CYMTET_45248</name>
</gene>
<dbReference type="EMBL" id="LGRX02030948">
    <property type="protein sequence ID" value="KAK3245165.1"/>
    <property type="molecule type" value="Genomic_DNA"/>
</dbReference>
<dbReference type="InterPro" id="IPR003593">
    <property type="entry name" value="AAA+_ATPase"/>
</dbReference>
<dbReference type="Gene3D" id="3.40.50.300">
    <property type="entry name" value="P-loop containing nucleotide triphosphate hydrolases"/>
    <property type="match status" value="1"/>
</dbReference>
<reference evidence="3 4" key="1">
    <citation type="journal article" date="2015" name="Genome Biol. Evol.">
        <title>Comparative Genomics of a Bacterivorous Green Alga Reveals Evolutionary Causalities and Consequences of Phago-Mixotrophic Mode of Nutrition.</title>
        <authorList>
            <person name="Burns J.A."/>
            <person name="Paasch A."/>
            <person name="Narechania A."/>
            <person name="Kim E."/>
        </authorList>
    </citation>
    <scope>NUCLEOTIDE SEQUENCE [LARGE SCALE GENOMIC DNA]</scope>
    <source>
        <strain evidence="3 4">PLY_AMNH</strain>
    </source>
</reference>
<dbReference type="AlphaFoldDB" id="A0AAE0C0B8"/>
<evidence type="ECO:0000313" key="3">
    <source>
        <dbReference type="EMBL" id="KAK3245165.1"/>
    </source>
</evidence>